<dbReference type="SUPFAM" id="SSF55068">
    <property type="entry name" value="Peptide methionine sulfoxide reductase"/>
    <property type="match status" value="1"/>
</dbReference>
<evidence type="ECO:0000313" key="7">
    <source>
        <dbReference type="EMBL" id="MFC5525613.1"/>
    </source>
</evidence>
<dbReference type="InterPro" id="IPR002569">
    <property type="entry name" value="Met_Sox_Rdtase_MsrA_dom"/>
</dbReference>
<comment type="similarity">
    <text evidence="4">Belongs to the MsrA Met sulfoxide reductase family.</text>
</comment>
<dbReference type="PANTHER" id="PTHR43774:SF1">
    <property type="entry name" value="PEPTIDE METHIONINE SULFOXIDE REDUCTASE MSRA 2"/>
    <property type="match status" value="1"/>
</dbReference>
<proteinExistence type="inferred from homology"/>
<dbReference type="GO" id="GO:0008113">
    <property type="term" value="F:peptide-methionine (S)-S-oxide reductase activity"/>
    <property type="evidence" value="ECO:0007669"/>
    <property type="project" value="UniProtKB-EC"/>
</dbReference>
<dbReference type="PANTHER" id="PTHR43774">
    <property type="entry name" value="PEPTIDE METHIONINE SULFOXIDE REDUCTASE"/>
    <property type="match status" value="1"/>
</dbReference>
<evidence type="ECO:0000256" key="4">
    <source>
        <dbReference type="HAMAP-Rule" id="MF_01401"/>
    </source>
</evidence>
<evidence type="ECO:0000256" key="3">
    <source>
        <dbReference type="ARBA" id="ARBA00048782"/>
    </source>
</evidence>
<protein>
    <recommendedName>
        <fullName evidence="4">Peptide methionine sulfoxide reductase MsrA</fullName>
        <shortName evidence="4">Protein-methionine-S-oxide reductase</shortName>
        <ecNumber evidence="4">1.8.4.11</ecNumber>
    </recommendedName>
    <alternativeName>
        <fullName evidence="4">Peptide-methionine (S)-S-oxide reductase</fullName>
        <shortName evidence="4">Peptide Met(O) reductase</shortName>
    </alternativeName>
</protein>
<dbReference type="Gene3D" id="3.30.1060.10">
    <property type="entry name" value="Peptide methionine sulphoxide reductase MsrA"/>
    <property type="match status" value="1"/>
</dbReference>
<dbReference type="NCBIfam" id="TIGR00401">
    <property type="entry name" value="msrA"/>
    <property type="match status" value="1"/>
</dbReference>
<feature type="domain" description="Peptide methionine sulphoxide reductase MsrA" evidence="6">
    <location>
        <begin position="54"/>
        <end position="205"/>
    </location>
</feature>
<evidence type="ECO:0000256" key="5">
    <source>
        <dbReference type="SAM" id="SignalP"/>
    </source>
</evidence>
<dbReference type="Proteomes" id="UP001596114">
    <property type="component" value="Unassembled WGS sequence"/>
</dbReference>
<sequence length="237" mass="25870">MIRRSAFKALPLVAALLVAGLTACRPVSATSDFVKLPAPAVDAPKMAAAHDQVAVLAGGCFWGIEAVFEHVKGVHKVTAGYSGGDADTAHYDEVSDGNTGHAESVQVQFDPAQVSYGQLLQVFFSVALDPTELNRQGPDSGTQYRSVIFYGNDEQKKIASNYIAQLTTAKSFPAPIVTQVVPLKAFYPAEAYHQHYFQLHPNNPYIVFNDAPKVAHLQQLFPELYQPDQQFVEVQLH</sequence>
<dbReference type="EC" id="1.8.4.11" evidence="4"/>
<keyword evidence="1 4" id="KW-0560">Oxidoreductase</keyword>
<dbReference type="Pfam" id="PF01625">
    <property type="entry name" value="PMSR"/>
    <property type="match status" value="1"/>
</dbReference>
<evidence type="ECO:0000256" key="2">
    <source>
        <dbReference type="ARBA" id="ARBA00047806"/>
    </source>
</evidence>
<evidence type="ECO:0000313" key="8">
    <source>
        <dbReference type="Proteomes" id="UP001596114"/>
    </source>
</evidence>
<keyword evidence="5" id="KW-0732">Signal</keyword>
<dbReference type="RefSeq" id="WP_377318864.1">
    <property type="nucleotide sequence ID" value="NZ_JBHSNF010000001.1"/>
</dbReference>
<gene>
    <name evidence="4 7" type="primary">msrA</name>
    <name evidence="7" type="ORF">ACFPPA_07635</name>
</gene>
<evidence type="ECO:0000256" key="1">
    <source>
        <dbReference type="ARBA" id="ARBA00023002"/>
    </source>
</evidence>
<dbReference type="PROSITE" id="PS51257">
    <property type="entry name" value="PROKAR_LIPOPROTEIN"/>
    <property type="match status" value="1"/>
</dbReference>
<dbReference type="EMBL" id="JBHSNF010000001">
    <property type="protein sequence ID" value="MFC5525613.1"/>
    <property type="molecule type" value="Genomic_DNA"/>
</dbReference>
<keyword evidence="8" id="KW-1185">Reference proteome</keyword>
<comment type="catalytic activity">
    <reaction evidence="2 4">
        <text>L-methionyl-[protein] + [thioredoxin]-disulfide + H2O = L-methionyl-(S)-S-oxide-[protein] + [thioredoxin]-dithiol</text>
        <dbReference type="Rhea" id="RHEA:14217"/>
        <dbReference type="Rhea" id="RHEA-COMP:10698"/>
        <dbReference type="Rhea" id="RHEA-COMP:10700"/>
        <dbReference type="Rhea" id="RHEA-COMP:12313"/>
        <dbReference type="Rhea" id="RHEA-COMP:12315"/>
        <dbReference type="ChEBI" id="CHEBI:15377"/>
        <dbReference type="ChEBI" id="CHEBI:16044"/>
        <dbReference type="ChEBI" id="CHEBI:29950"/>
        <dbReference type="ChEBI" id="CHEBI:44120"/>
        <dbReference type="ChEBI" id="CHEBI:50058"/>
        <dbReference type="EC" id="1.8.4.11"/>
    </reaction>
</comment>
<organism evidence="7 8">
    <name type="scientific">Rhodanobacter ginsengisoli</name>
    <dbReference type="NCBI Taxonomy" id="418646"/>
    <lineage>
        <taxon>Bacteria</taxon>
        <taxon>Pseudomonadati</taxon>
        <taxon>Pseudomonadota</taxon>
        <taxon>Gammaproteobacteria</taxon>
        <taxon>Lysobacterales</taxon>
        <taxon>Rhodanobacteraceae</taxon>
        <taxon>Rhodanobacter</taxon>
    </lineage>
</organism>
<comment type="caution">
    <text evidence="7">The sequence shown here is derived from an EMBL/GenBank/DDBJ whole genome shotgun (WGS) entry which is preliminary data.</text>
</comment>
<accession>A0ABW0QLF9</accession>
<name>A0ABW0QLF9_9GAMM</name>
<comment type="function">
    <text evidence="4">Has an important function as a repair enzyme for proteins that have been inactivated by oxidation. Catalyzes the reversible oxidation-reduction of methionine sulfoxide in proteins to methionine.</text>
</comment>
<dbReference type="InterPro" id="IPR036509">
    <property type="entry name" value="Met_Sox_Rdtase_MsrA_sf"/>
</dbReference>
<feature type="chain" id="PRO_5045417691" description="Peptide methionine sulfoxide reductase MsrA" evidence="5">
    <location>
        <begin position="30"/>
        <end position="237"/>
    </location>
</feature>
<dbReference type="HAMAP" id="MF_01401">
    <property type="entry name" value="MsrA"/>
    <property type="match status" value="1"/>
</dbReference>
<feature type="signal peptide" evidence="5">
    <location>
        <begin position="1"/>
        <end position="29"/>
    </location>
</feature>
<comment type="catalytic activity">
    <reaction evidence="3 4">
        <text>[thioredoxin]-disulfide + L-methionine + H2O = L-methionine (S)-S-oxide + [thioredoxin]-dithiol</text>
        <dbReference type="Rhea" id="RHEA:19993"/>
        <dbReference type="Rhea" id="RHEA-COMP:10698"/>
        <dbReference type="Rhea" id="RHEA-COMP:10700"/>
        <dbReference type="ChEBI" id="CHEBI:15377"/>
        <dbReference type="ChEBI" id="CHEBI:29950"/>
        <dbReference type="ChEBI" id="CHEBI:50058"/>
        <dbReference type="ChEBI" id="CHEBI:57844"/>
        <dbReference type="ChEBI" id="CHEBI:58772"/>
        <dbReference type="EC" id="1.8.4.11"/>
    </reaction>
</comment>
<evidence type="ECO:0000259" key="6">
    <source>
        <dbReference type="Pfam" id="PF01625"/>
    </source>
</evidence>
<reference evidence="8" key="1">
    <citation type="journal article" date="2019" name="Int. J. Syst. Evol. Microbiol.">
        <title>The Global Catalogue of Microorganisms (GCM) 10K type strain sequencing project: providing services to taxonomists for standard genome sequencing and annotation.</title>
        <authorList>
            <consortium name="The Broad Institute Genomics Platform"/>
            <consortium name="The Broad Institute Genome Sequencing Center for Infectious Disease"/>
            <person name="Wu L."/>
            <person name="Ma J."/>
        </authorList>
    </citation>
    <scope>NUCLEOTIDE SEQUENCE [LARGE SCALE GENOMIC DNA]</scope>
    <source>
        <strain evidence="8">CGMCC 1.16619</strain>
    </source>
</reference>
<feature type="active site" evidence="4">
    <location>
        <position position="60"/>
    </location>
</feature>